<protein>
    <submittedName>
        <fullName evidence="4">Membrane protein, putative</fullName>
    </submittedName>
</protein>
<dbReference type="RefSeq" id="WP_011413181.1">
    <property type="nucleotide sequence ID" value="NC_007722.1"/>
</dbReference>
<dbReference type="AlphaFoldDB" id="Q2NDD6"/>
<evidence type="ECO:0000313" key="5">
    <source>
        <dbReference type="Proteomes" id="UP000008808"/>
    </source>
</evidence>
<dbReference type="KEGG" id="eli:ELI_01065"/>
<accession>Q2NDD6</accession>
<keyword evidence="2" id="KW-0472">Membrane</keyword>
<dbReference type="PANTHER" id="PTHR30590">
    <property type="entry name" value="INNER MEMBRANE PROTEIN"/>
    <property type="match status" value="1"/>
</dbReference>
<feature type="region of interest" description="Disordered" evidence="1">
    <location>
        <begin position="1"/>
        <end position="22"/>
    </location>
</feature>
<feature type="domain" description="DUF418" evidence="3">
    <location>
        <begin position="265"/>
        <end position="425"/>
    </location>
</feature>
<feature type="transmembrane region" description="Helical" evidence="2">
    <location>
        <begin position="282"/>
        <end position="301"/>
    </location>
</feature>
<keyword evidence="2" id="KW-1133">Transmembrane helix</keyword>
<keyword evidence="5" id="KW-1185">Reference proteome</keyword>
<feature type="transmembrane region" description="Helical" evidence="2">
    <location>
        <begin position="165"/>
        <end position="187"/>
    </location>
</feature>
<evidence type="ECO:0000259" key="3">
    <source>
        <dbReference type="Pfam" id="PF04235"/>
    </source>
</evidence>
<evidence type="ECO:0000256" key="1">
    <source>
        <dbReference type="SAM" id="MobiDB-lite"/>
    </source>
</evidence>
<dbReference type="InterPro" id="IPR007349">
    <property type="entry name" value="DUF418"/>
</dbReference>
<proteinExistence type="predicted"/>
<dbReference type="eggNOG" id="COG2311">
    <property type="taxonomic scope" value="Bacteria"/>
</dbReference>
<name>Q2NDD6_ERYLH</name>
<dbReference type="InterPro" id="IPR052529">
    <property type="entry name" value="Bact_Transport_Assoc"/>
</dbReference>
<dbReference type="Proteomes" id="UP000008808">
    <property type="component" value="Chromosome"/>
</dbReference>
<dbReference type="Pfam" id="PF04235">
    <property type="entry name" value="DUF418"/>
    <property type="match status" value="1"/>
</dbReference>
<dbReference type="EMBL" id="CP000157">
    <property type="protein sequence ID" value="ABC62305.1"/>
    <property type="molecule type" value="Genomic_DNA"/>
</dbReference>
<feature type="transmembrane region" description="Helical" evidence="2">
    <location>
        <begin position="120"/>
        <end position="135"/>
    </location>
</feature>
<feature type="transmembrane region" description="Helical" evidence="2">
    <location>
        <begin position="387"/>
        <end position="406"/>
    </location>
</feature>
<feature type="transmembrane region" description="Helical" evidence="2">
    <location>
        <begin position="313"/>
        <end position="336"/>
    </location>
</feature>
<feature type="transmembrane region" description="Helical" evidence="2">
    <location>
        <begin position="141"/>
        <end position="158"/>
    </location>
</feature>
<feature type="transmembrane region" description="Helical" evidence="2">
    <location>
        <begin position="357"/>
        <end position="375"/>
    </location>
</feature>
<reference evidence="5" key="1">
    <citation type="journal article" date="2009" name="J. Bacteriol.">
        <title>Complete genome sequence of Erythrobacter litoralis HTCC2594.</title>
        <authorList>
            <person name="Oh H.M."/>
            <person name="Giovannoni S.J."/>
            <person name="Ferriera S."/>
            <person name="Johnson J."/>
            <person name="Cho J.C."/>
        </authorList>
    </citation>
    <scope>NUCLEOTIDE SEQUENCE [LARGE SCALE GENOMIC DNA]</scope>
    <source>
        <strain evidence="5">HTCC2594</strain>
    </source>
</reference>
<dbReference type="OrthoDB" id="9807744at2"/>
<keyword evidence="2" id="KW-0812">Transmembrane</keyword>
<dbReference type="STRING" id="314225.ELI_01065"/>
<organism evidence="4 5">
    <name type="scientific">Erythrobacter litoralis (strain HTCC2594)</name>
    <dbReference type="NCBI Taxonomy" id="314225"/>
    <lineage>
        <taxon>Bacteria</taxon>
        <taxon>Pseudomonadati</taxon>
        <taxon>Pseudomonadota</taxon>
        <taxon>Alphaproteobacteria</taxon>
        <taxon>Sphingomonadales</taxon>
        <taxon>Erythrobacteraceae</taxon>
        <taxon>Erythrobacter/Porphyrobacter group</taxon>
        <taxon>Erythrobacter</taxon>
    </lineage>
</organism>
<feature type="transmembrane region" description="Helical" evidence="2">
    <location>
        <begin position="89"/>
        <end position="108"/>
    </location>
</feature>
<dbReference type="PANTHER" id="PTHR30590:SF2">
    <property type="entry name" value="INNER MEMBRANE PROTEIN"/>
    <property type="match status" value="1"/>
</dbReference>
<sequence>MATTTEPASDRPATPDGVAPVSAKDGQRLASLDFIRGIAVLGILAANIVAFGQPFAAYMYPAAFTVPHSAAEDWMWVGQFVLIDNKMRGLFTILFGAGMMLFMEKAWARGASRWLQARRLAWLGLFGLIHYFLIWRGDILFSYAACGLLALLLVRVSAKWQLRLGLMGYVTGALLWGGMMSMMVLAADTDLGAPGQPMAEFAAELESGKQEALADGALQTELISEGRYGDFVAHMFGEHAGDLAFFIFLWMFETLPLMLIGMALYQFGFFSGGLDPGKMKRWGWIGLIVGGAISLWIALWVREGGFTYYGTQAAMVGFSYLPRLAMILGLAALLALGGPKATGWLGERLSFAGRAAFTNYLGTSIVMLLVFHGWALGLFGELGRTELYGVMVLAWVLMLAWSKPWLEKFRYGPLEWFWRCLTYGKIFPLRR</sequence>
<dbReference type="HOGENOM" id="CLU_039610_0_0_5"/>
<evidence type="ECO:0000256" key="2">
    <source>
        <dbReference type="SAM" id="Phobius"/>
    </source>
</evidence>
<evidence type="ECO:0000313" key="4">
    <source>
        <dbReference type="EMBL" id="ABC62305.1"/>
    </source>
</evidence>
<feature type="transmembrane region" description="Helical" evidence="2">
    <location>
        <begin position="38"/>
        <end position="60"/>
    </location>
</feature>
<feature type="transmembrane region" description="Helical" evidence="2">
    <location>
        <begin position="243"/>
        <end position="270"/>
    </location>
</feature>
<gene>
    <name evidence="4" type="ordered locus">ELI_01065</name>
</gene>